<dbReference type="FunFam" id="2.30.30.280:FF:000001">
    <property type="entry name" value="tRNA-specific 2-thiouridylase MnmA"/>
    <property type="match status" value="1"/>
</dbReference>
<sequence>MSFNLPRVAVGMSGGVDSSVAAALLKEQGYDVIGVFLHFWKETVDGGVRDNVCCSLESQTDARRVCEKLKIPFYTMNVAAPFKKEIVDNFLGEYEGGRTPNPCVRCNRFIKFGEFIKRARALGAKFVATGHYVRVEGQRARFDSEARRAKGKGQKQGQKAKGKGQKFMQYKLIKGQDRQKDQSYFLHQLTQEQLAHALFPVGDLTKPEVRRLAAKLGLPTASKRESQEICFIPSGDLTEFLKRHIKFSGGEIRDVDTNKVIGKHSGLPLYTIGQRKGIGLAGGPWYVVSLDRAKNVLWVSTKEENILSSDCIVKNTNWIGGVNPNFPLKAKCRIRYGAENISCVIRKNQAGDLSVKFSKSQRAVTPGQYCVFYDKEECLGGGIIE</sequence>
<evidence type="ECO:0000256" key="4">
    <source>
        <dbReference type="ARBA" id="ARBA00022741"/>
    </source>
</evidence>
<dbReference type="SUPFAM" id="SSF52402">
    <property type="entry name" value="Adenine nucleotide alpha hydrolases-like"/>
    <property type="match status" value="1"/>
</dbReference>
<keyword evidence="9" id="KW-0963">Cytoplasm</keyword>
<comment type="function">
    <text evidence="9">Catalyzes the 2-thiolation of uridine at the wobble position (U34) of tRNA, leading to the formation of s(2)U34.</text>
</comment>
<evidence type="ECO:0000256" key="6">
    <source>
        <dbReference type="ARBA" id="ARBA00022884"/>
    </source>
</evidence>
<evidence type="ECO:0000256" key="3">
    <source>
        <dbReference type="ARBA" id="ARBA00022694"/>
    </source>
</evidence>
<dbReference type="PANTHER" id="PTHR11933">
    <property type="entry name" value="TRNA 5-METHYLAMINOMETHYL-2-THIOURIDYLATE -METHYLTRANSFERASE"/>
    <property type="match status" value="1"/>
</dbReference>
<protein>
    <recommendedName>
        <fullName evidence="9">tRNA-specific 2-thiouridylase MnmA</fullName>
        <ecNumber evidence="9">2.8.1.13</ecNumber>
    </recommendedName>
</protein>
<feature type="site" description="Interaction with tRNA" evidence="9">
    <location>
        <position position="131"/>
    </location>
</feature>
<dbReference type="Gene3D" id="2.30.30.280">
    <property type="entry name" value="Adenine nucleotide alpha hydrolases-like domains"/>
    <property type="match status" value="1"/>
</dbReference>
<dbReference type="Proteomes" id="UP000178656">
    <property type="component" value="Unassembled WGS sequence"/>
</dbReference>
<dbReference type="EMBL" id="MFGM01000068">
    <property type="protein sequence ID" value="OGF34747.1"/>
    <property type="molecule type" value="Genomic_DNA"/>
</dbReference>
<dbReference type="InterPro" id="IPR046884">
    <property type="entry name" value="MnmA-like_central"/>
</dbReference>
<proteinExistence type="inferred from homology"/>
<reference evidence="13 14" key="1">
    <citation type="journal article" date="2016" name="Nat. Commun.">
        <title>Thousands of microbial genomes shed light on interconnected biogeochemical processes in an aquifer system.</title>
        <authorList>
            <person name="Anantharaman K."/>
            <person name="Brown C.T."/>
            <person name="Hug L.A."/>
            <person name="Sharon I."/>
            <person name="Castelle C.J."/>
            <person name="Probst A.J."/>
            <person name="Thomas B.C."/>
            <person name="Singh A."/>
            <person name="Wilkins M.J."/>
            <person name="Karaoz U."/>
            <person name="Brodie E.L."/>
            <person name="Williams K.H."/>
            <person name="Hubbard S.S."/>
            <person name="Banfield J.F."/>
        </authorList>
    </citation>
    <scope>NUCLEOTIDE SEQUENCE [LARGE SCALE GENOMIC DNA]</scope>
</reference>
<dbReference type="InterPro" id="IPR046885">
    <property type="entry name" value="MnmA-like_C"/>
</dbReference>
<dbReference type="InterPro" id="IPR004506">
    <property type="entry name" value="MnmA-like"/>
</dbReference>
<dbReference type="CDD" id="cd01998">
    <property type="entry name" value="MnmA_TRMU-like"/>
    <property type="match status" value="1"/>
</dbReference>
<feature type="binding site" evidence="9">
    <location>
        <begin position="11"/>
        <end position="18"/>
    </location>
    <ligand>
        <name>ATP</name>
        <dbReference type="ChEBI" id="CHEBI:30616"/>
    </ligand>
</feature>
<dbReference type="InterPro" id="IPR023382">
    <property type="entry name" value="MnmA-like_central_sf"/>
</dbReference>
<dbReference type="AlphaFoldDB" id="A0A1F5T722"/>
<keyword evidence="2 9" id="KW-0808">Transferase</keyword>
<dbReference type="GO" id="GO:0000049">
    <property type="term" value="F:tRNA binding"/>
    <property type="evidence" value="ECO:0007669"/>
    <property type="project" value="UniProtKB-KW"/>
</dbReference>
<evidence type="ECO:0000259" key="11">
    <source>
        <dbReference type="Pfam" id="PF20258"/>
    </source>
</evidence>
<feature type="active site" description="Cysteine persulfide intermediate" evidence="9">
    <location>
        <position position="230"/>
    </location>
</feature>
<dbReference type="Pfam" id="PF20259">
    <property type="entry name" value="tRNA_Me_trans_M"/>
    <property type="match status" value="1"/>
</dbReference>
<dbReference type="InterPro" id="IPR014729">
    <property type="entry name" value="Rossmann-like_a/b/a_fold"/>
</dbReference>
<dbReference type="GO" id="GO:0005524">
    <property type="term" value="F:ATP binding"/>
    <property type="evidence" value="ECO:0007669"/>
    <property type="project" value="UniProtKB-KW"/>
</dbReference>
<feature type="domain" description="tRNA-specific 2-thiouridylase MnmA-like C-terminal" evidence="11">
    <location>
        <begin position="309"/>
        <end position="384"/>
    </location>
</feature>
<comment type="catalytic activity">
    <reaction evidence="8 9">
        <text>S-sulfanyl-L-cysteinyl-[protein] + uridine(34) in tRNA + AH2 + ATP = 2-thiouridine(34) in tRNA + L-cysteinyl-[protein] + A + AMP + diphosphate + H(+)</text>
        <dbReference type="Rhea" id="RHEA:47032"/>
        <dbReference type="Rhea" id="RHEA-COMP:10131"/>
        <dbReference type="Rhea" id="RHEA-COMP:11726"/>
        <dbReference type="Rhea" id="RHEA-COMP:11727"/>
        <dbReference type="Rhea" id="RHEA-COMP:11728"/>
        <dbReference type="ChEBI" id="CHEBI:13193"/>
        <dbReference type="ChEBI" id="CHEBI:15378"/>
        <dbReference type="ChEBI" id="CHEBI:17499"/>
        <dbReference type="ChEBI" id="CHEBI:29950"/>
        <dbReference type="ChEBI" id="CHEBI:30616"/>
        <dbReference type="ChEBI" id="CHEBI:33019"/>
        <dbReference type="ChEBI" id="CHEBI:61963"/>
        <dbReference type="ChEBI" id="CHEBI:65315"/>
        <dbReference type="ChEBI" id="CHEBI:87170"/>
        <dbReference type="ChEBI" id="CHEBI:456215"/>
        <dbReference type="EC" id="2.8.1.13"/>
    </reaction>
</comment>
<feature type="binding site" evidence="9">
    <location>
        <position position="37"/>
    </location>
    <ligand>
        <name>ATP</name>
        <dbReference type="ChEBI" id="CHEBI:30616"/>
    </ligand>
</feature>
<evidence type="ECO:0000256" key="9">
    <source>
        <dbReference type="HAMAP-Rule" id="MF_00144"/>
    </source>
</evidence>
<dbReference type="Gene3D" id="3.40.50.620">
    <property type="entry name" value="HUPs"/>
    <property type="match status" value="1"/>
</dbReference>
<evidence type="ECO:0000313" key="14">
    <source>
        <dbReference type="Proteomes" id="UP000178656"/>
    </source>
</evidence>
<evidence type="ECO:0000313" key="13">
    <source>
        <dbReference type="EMBL" id="OGF34747.1"/>
    </source>
</evidence>
<feature type="region of interest" description="Interaction with tRNA" evidence="9">
    <location>
        <begin position="180"/>
        <end position="182"/>
    </location>
</feature>
<accession>A0A1F5T722</accession>
<feature type="compositionally biased region" description="Basic residues" evidence="10">
    <location>
        <begin position="149"/>
        <end position="164"/>
    </location>
</feature>
<keyword evidence="6 9" id="KW-0694">RNA-binding</keyword>
<dbReference type="GO" id="GO:0005737">
    <property type="term" value="C:cytoplasm"/>
    <property type="evidence" value="ECO:0007669"/>
    <property type="project" value="UniProtKB-SubCell"/>
</dbReference>
<keyword evidence="5 9" id="KW-0067">ATP-binding</keyword>
<feature type="region of interest" description="Interaction with tRNA" evidence="9">
    <location>
        <begin position="335"/>
        <end position="336"/>
    </location>
</feature>
<feature type="region of interest" description="Disordered" evidence="10">
    <location>
        <begin position="143"/>
        <end position="164"/>
    </location>
</feature>
<keyword evidence="7" id="KW-1015">Disulfide bond</keyword>
<feature type="binding site" evidence="9">
    <location>
        <position position="130"/>
    </location>
    <ligand>
        <name>ATP</name>
        <dbReference type="ChEBI" id="CHEBI:30616"/>
    </ligand>
</feature>
<comment type="similarity">
    <text evidence="9">Belongs to the MnmA/TRMU family.</text>
</comment>
<dbReference type="NCBIfam" id="NF001138">
    <property type="entry name" value="PRK00143.1"/>
    <property type="match status" value="1"/>
</dbReference>
<dbReference type="Pfam" id="PF03054">
    <property type="entry name" value="tRNA_Me_trans"/>
    <property type="match status" value="1"/>
</dbReference>
<gene>
    <name evidence="9" type="primary">mnmA</name>
    <name evidence="13" type="ORF">A2482_01495</name>
</gene>
<evidence type="ECO:0000256" key="10">
    <source>
        <dbReference type="SAM" id="MobiDB-lite"/>
    </source>
</evidence>
<dbReference type="Gene3D" id="2.40.30.10">
    <property type="entry name" value="Translation factors"/>
    <property type="match status" value="1"/>
</dbReference>
<comment type="caution">
    <text evidence="9">Lacks conserved residue(s) required for the propagation of feature annotation.</text>
</comment>
<evidence type="ECO:0000256" key="1">
    <source>
        <dbReference type="ARBA" id="ARBA00022555"/>
    </source>
</evidence>
<dbReference type="FunFam" id="3.40.50.620:FF:000115">
    <property type="entry name" value="tRNA-specific 2-thiouridylase MnmA"/>
    <property type="match status" value="1"/>
</dbReference>
<dbReference type="GO" id="GO:0002143">
    <property type="term" value="P:tRNA wobble position uridine thiolation"/>
    <property type="evidence" value="ECO:0007669"/>
    <property type="project" value="TreeGrafter"/>
</dbReference>
<name>A0A1F5T722_9BACT</name>
<dbReference type="HAMAP" id="MF_00144">
    <property type="entry name" value="tRNA_thiouridyl_MnmA"/>
    <property type="match status" value="1"/>
</dbReference>
<feature type="domain" description="tRNA-specific 2-thiouridylase MnmA-like central" evidence="12">
    <location>
        <begin position="239"/>
        <end position="300"/>
    </location>
</feature>
<keyword evidence="1 9" id="KW-0820">tRNA-binding</keyword>
<organism evidence="13 14">
    <name type="scientific">Candidatus Falkowbacteria bacterium RIFOXYC2_FULL_48_21</name>
    <dbReference type="NCBI Taxonomy" id="1798005"/>
    <lineage>
        <taxon>Bacteria</taxon>
        <taxon>Candidatus Falkowiibacteriota</taxon>
    </lineage>
</organism>
<evidence type="ECO:0000259" key="12">
    <source>
        <dbReference type="Pfam" id="PF20259"/>
    </source>
</evidence>
<comment type="caution">
    <text evidence="13">The sequence shown here is derived from an EMBL/GenBank/DDBJ whole genome shotgun (WGS) entry which is preliminary data.</text>
</comment>
<dbReference type="PANTHER" id="PTHR11933:SF5">
    <property type="entry name" value="MITOCHONDRIAL TRNA-SPECIFIC 2-THIOURIDYLASE 1"/>
    <property type="match status" value="1"/>
</dbReference>
<keyword evidence="3 9" id="KW-0819">tRNA processing</keyword>
<dbReference type="GO" id="GO:0103016">
    <property type="term" value="F:tRNA-uridine 2-sulfurtransferase activity"/>
    <property type="evidence" value="ECO:0007669"/>
    <property type="project" value="UniProtKB-EC"/>
</dbReference>
<evidence type="ECO:0000256" key="5">
    <source>
        <dbReference type="ARBA" id="ARBA00022840"/>
    </source>
</evidence>
<feature type="site" description="Interaction with tRNA" evidence="9">
    <location>
        <position position="368"/>
    </location>
</feature>
<evidence type="ECO:0000256" key="7">
    <source>
        <dbReference type="ARBA" id="ARBA00023157"/>
    </source>
</evidence>
<dbReference type="Pfam" id="PF20258">
    <property type="entry name" value="tRNA_Me_trans_C"/>
    <property type="match status" value="1"/>
</dbReference>
<keyword evidence="4 9" id="KW-0547">Nucleotide-binding</keyword>
<dbReference type="NCBIfam" id="TIGR00420">
    <property type="entry name" value="trmU"/>
    <property type="match status" value="1"/>
</dbReference>
<evidence type="ECO:0000256" key="2">
    <source>
        <dbReference type="ARBA" id="ARBA00022679"/>
    </source>
</evidence>
<comment type="subcellular location">
    <subcellularLocation>
        <location evidence="9">Cytoplasm</location>
    </subcellularLocation>
</comment>
<dbReference type="EC" id="2.8.1.13" evidence="9"/>
<evidence type="ECO:0000256" key="8">
    <source>
        <dbReference type="ARBA" id="ARBA00051542"/>
    </source>
</evidence>
<feature type="active site" description="Nucleophile" evidence="9">
    <location>
        <position position="106"/>
    </location>
</feature>